<proteinExistence type="predicted"/>
<accession>A0A6C1TUI0</accession>
<name>A0A6C1TUI0_9CORY</name>
<evidence type="ECO:0000313" key="3">
    <source>
        <dbReference type="Proteomes" id="UP000336646"/>
    </source>
</evidence>
<evidence type="ECO:0008006" key="5">
    <source>
        <dbReference type="Google" id="ProtNLM"/>
    </source>
</evidence>
<dbReference type="Proteomes" id="UP000580709">
    <property type="component" value="Unassembled WGS sequence"/>
</dbReference>
<dbReference type="EMBL" id="JACEOR010000538">
    <property type="protein sequence ID" value="MBA4505958.1"/>
    <property type="molecule type" value="Genomic_DNA"/>
</dbReference>
<keyword evidence="4" id="KW-1185">Reference proteome</keyword>
<evidence type="ECO:0000313" key="1">
    <source>
        <dbReference type="EMBL" id="MBA4505958.1"/>
    </source>
</evidence>
<evidence type="ECO:0000313" key="4">
    <source>
        <dbReference type="Proteomes" id="UP000580709"/>
    </source>
</evidence>
<dbReference type="Proteomes" id="UP000336646">
    <property type="component" value="Unassembled WGS sequence"/>
</dbReference>
<dbReference type="InterPro" id="IPR016181">
    <property type="entry name" value="Acyl_CoA_acyltransferase"/>
</dbReference>
<dbReference type="EMBL" id="RXIR01000033">
    <property type="protein sequence ID" value="TVS26231.1"/>
    <property type="molecule type" value="Genomic_DNA"/>
</dbReference>
<gene>
    <name evidence="2" type="ORF">EKI59_10950</name>
    <name evidence="1" type="ORF">H0H28_11685</name>
</gene>
<dbReference type="AlphaFoldDB" id="A0A6C1TUI0"/>
<comment type="caution">
    <text evidence="2">The sequence shown here is derived from an EMBL/GenBank/DDBJ whole genome shotgun (WGS) entry which is preliminary data.</text>
</comment>
<evidence type="ECO:0000313" key="2">
    <source>
        <dbReference type="EMBL" id="TVS26231.1"/>
    </source>
</evidence>
<sequence>MALTYHSLERIHRHTATSTFWELDPLHSAYTGAQSEADKGAWLVQRALRQSTVGFSIAEATSTVGAFATVLFCPVADAPGAVRMPTAPPSRDAWLVTSLHTDTASRGRGWESVLLDAVIIAATERGAAALEVFGLRPGAQPTSDLCRGIIREAALIGIVEVPVLESAGFTVVRDHPVIPRLRLDLPPAHDLLSAAEIAELLAEVPVGG</sequence>
<dbReference type="OrthoDB" id="5242876at2"/>
<organism evidence="2 3">
    <name type="scientific">Corynebacterium sanguinis</name>
    <dbReference type="NCBI Taxonomy" id="2594913"/>
    <lineage>
        <taxon>Bacteria</taxon>
        <taxon>Bacillati</taxon>
        <taxon>Actinomycetota</taxon>
        <taxon>Actinomycetes</taxon>
        <taxon>Mycobacteriales</taxon>
        <taxon>Corynebacteriaceae</taxon>
        <taxon>Corynebacterium</taxon>
    </lineage>
</organism>
<protein>
    <recommendedName>
        <fullName evidence="5">N-acetyltransferase</fullName>
    </recommendedName>
</protein>
<reference evidence="1 4" key="2">
    <citation type="submission" date="2020-07" db="EMBL/GenBank/DDBJ databases">
        <authorList>
            <person name="Khare M."/>
        </authorList>
    </citation>
    <scope>NUCLEOTIDE SEQUENCE [LARGE SCALE GENOMIC DNA]</scope>
    <source>
        <strain evidence="1 4">P8776</strain>
    </source>
</reference>
<dbReference type="Gene3D" id="3.40.630.30">
    <property type="match status" value="1"/>
</dbReference>
<dbReference type="SUPFAM" id="SSF55729">
    <property type="entry name" value="Acyl-CoA N-acyltransferases (Nat)"/>
    <property type="match status" value="1"/>
</dbReference>
<reference evidence="2 3" key="1">
    <citation type="submission" date="2018-12" db="EMBL/GenBank/DDBJ databases">
        <title>Corynebacterium sanguinis sp. nov., a clinically-associated and environmental corynebacterium.</title>
        <authorList>
            <person name="Gonzales-Siles L."/>
            <person name="Jaen-Luchoro D."/>
            <person name="Cardew S."/>
            <person name="Inganas E."/>
            <person name="Ohlen M."/>
            <person name="Jensie-Markopolous S."/>
            <person name="Pinyeiro-Iglesias B."/>
            <person name="Molin K."/>
            <person name="Skovbjerg S."/>
            <person name="Svensson-Stadler L."/>
            <person name="Funke G."/>
            <person name="Moore E.R.B."/>
        </authorList>
    </citation>
    <scope>NUCLEOTIDE SEQUENCE [LARGE SCALE GENOMIC DNA]</scope>
    <source>
        <strain evidence="2 3">58734</strain>
    </source>
</reference>